<feature type="transmembrane region" description="Helical" evidence="1">
    <location>
        <begin position="277"/>
        <end position="297"/>
    </location>
</feature>
<evidence type="ECO:0000313" key="2">
    <source>
        <dbReference type="EMBL" id="QDV76136.1"/>
    </source>
</evidence>
<keyword evidence="1" id="KW-0472">Membrane</keyword>
<evidence type="ECO:0000313" key="3">
    <source>
        <dbReference type="Proteomes" id="UP000316426"/>
    </source>
</evidence>
<keyword evidence="3" id="KW-1185">Reference proteome</keyword>
<feature type="transmembrane region" description="Helical" evidence="1">
    <location>
        <begin position="254"/>
        <end position="270"/>
    </location>
</feature>
<feature type="transmembrane region" description="Helical" evidence="1">
    <location>
        <begin position="75"/>
        <end position="93"/>
    </location>
</feature>
<protein>
    <submittedName>
        <fullName evidence="2">Uncharacterized protein</fullName>
    </submittedName>
</protein>
<accession>A0A518KEB2</accession>
<name>A0A518KEB2_9BACT</name>
<organism evidence="2 3">
    <name type="scientific">Botrimarina mediterranea</name>
    <dbReference type="NCBI Taxonomy" id="2528022"/>
    <lineage>
        <taxon>Bacteria</taxon>
        <taxon>Pseudomonadati</taxon>
        <taxon>Planctomycetota</taxon>
        <taxon>Planctomycetia</taxon>
        <taxon>Pirellulales</taxon>
        <taxon>Lacipirellulaceae</taxon>
        <taxon>Botrimarina</taxon>
    </lineage>
</organism>
<feature type="transmembrane region" description="Helical" evidence="1">
    <location>
        <begin position="105"/>
        <end position="128"/>
    </location>
</feature>
<feature type="transmembrane region" description="Helical" evidence="1">
    <location>
        <begin position="203"/>
        <end position="224"/>
    </location>
</feature>
<dbReference type="EMBL" id="CP036349">
    <property type="protein sequence ID" value="QDV76136.1"/>
    <property type="molecule type" value="Genomic_DNA"/>
</dbReference>
<feature type="transmembrane region" description="Helical" evidence="1">
    <location>
        <begin position="15"/>
        <end position="35"/>
    </location>
</feature>
<proteinExistence type="predicted"/>
<dbReference type="KEGG" id="bmei:Spa11_43610"/>
<keyword evidence="1" id="KW-0812">Transmembrane</keyword>
<dbReference type="AlphaFoldDB" id="A0A518KEB2"/>
<dbReference type="RefSeq" id="WP_145116600.1">
    <property type="nucleotide sequence ID" value="NZ_CP036349.1"/>
</dbReference>
<feature type="transmembrane region" description="Helical" evidence="1">
    <location>
        <begin position="403"/>
        <end position="425"/>
    </location>
</feature>
<gene>
    <name evidence="2" type="ORF">Spa11_43610</name>
</gene>
<sequence length="450" mass="49325">MSELLFHYERVNPTSWAYLSSLLTIALFFKFNRVFCMRNLDLLLVILLAPGLLCIEHALRGQADDPATGLGVERIGYVWLLVVNGFLLVRMLYDASMVRRPLLEPNMTGGGLSFLAVSLMAFLAANVLTGKPDPSDLMAVQRAEHLSQREASQVEQNTLSTHGPGFTLLLMLPRISTRALVDEAAPDADPAKVEEADAARNVLAAQLMAIFCQVMVVLGVLMMAKDHFGNLQLGLAAATMYLMLPYTALWTGNVTHALPAALLVWTAYFYRRPAVAGMLLGLACGAIYYPFALLPLWTSFYWRRGVGRFTTGVLLTLGVLVATLVFTSTDAAMFFARLQQMFGIRLPAMEELSGVWAFWNGWYRVPILLGFIGLSVSFAIWPVQKNLATLLSGSAALMLGVQFWHAHSGGLALAWYLPLLLLTVFRPNLEDRVAGAVVAPSRWEPAAAAA</sequence>
<feature type="transmembrane region" description="Helical" evidence="1">
    <location>
        <begin position="362"/>
        <end position="383"/>
    </location>
</feature>
<reference evidence="2 3" key="1">
    <citation type="submission" date="2019-02" db="EMBL/GenBank/DDBJ databases">
        <title>Deep-cultivation of Planctomycetes and their phenomic and genomic characterization uncovers novel biology.</title>
        <authorList>
            <person name="Wiegand S."/>
            <person name="Jogler M."/>
            <person name="Boedeker C."/>
            <person name="Pinto D."/>
            <person name="Vollmers J."/>
            <person name="Rivas-Marin E."/>
            <person name="Kohn T."/>
            <person name="Peeters S.H."/>
            <person name="Heuer A."/>
            <person name="Rast P."/>
            <person name="Oberbeckmann S."/>
            <person name="Bunk B."/>
            <person name="Jeske O."/>
            <person name="Meyerdierks A."/>
            <person name="Storesund J.E."/>
            <person name="Kallscheuer N."/>
            <person name="Luecker S."/>
            <person name="Lage O.M."/>
            <person name="Pohl T."/>
            <person name="Merkel B.J."/>
            <person name="Hornburger P."/>
            <person name="Mueller R.-W."/>
            <person name="Bruemmer F."/>
            <person name="Labrenz M."/>
            <person name="Spormann A.M."/>
            <person name="Op den Camp H."/>
            <person name="Overmann J."/>
            <person name="Amann R."/>
            <person name="Jetten M.S.M."/>
            <person name="Mascher T."/>
            <person name="Medema M.H."/>
            <person name="Devos D.P."/>
            <person name="Kaster A.-K."/>
            <person name="Ovreas L."/>
            <person name="Rohde M."/>
            <person name="Galperin M.Y."/>
            <person name="Jogler C."/>
        </authorList>
    </citation>
    <scope>NUCLEOTIDE SEQUENCE [LARGE SCALE GENOMIC DNA]</scope>
    <source>
        <strain evidence="2 3">Spa11</strain>
    </source>
</reference>
<dbReference type="Proteomes" id="UP000316426">
    <property type="component" value="Chromosome"/>
</dbReference>
<evidence type="ECO:0000256" key="1">
    <source>
        <dbReference type="SAM" id="Phobius"/>
    </source>
</evidence>
<keyword evidence="1" id="KW-1133">Transmembrane helix</keyword>
<feature type="transmembrane region" description="Helical" evidence="1">
    <location>
        <begin position="309"/>
        <end position="336"/>
    </location>
</feature>